<evidence type="ECO:0000313" key="3">
    <source>
        <dbReference type="RefSeq" id="XP_015083897.1"/>
    </source>
</evidence>
<keyword evidence="1" id="KW-1133">Transmembrane helix</keyword>
<reference evidence="3" key="2">
    <citation type="submission" date="2025-08" db="UniProtKB">
        <authorList>
            <consortium name="RefSeq"/>
        </authorList>
    </citation>
    <scope>IDENTIFICATION</scope>
</reference>
<feature type="transmembrane region" description="Helical" evidence="1">
    <location>
        <begin position="85"/>
        <end position="106"/>
    </location>
</feature>
<keyword evidence="2" id="KW-1185">Reference proteome</keyword>
<evidence type="ECO:0000256" key="1">
    <source>
        <dbReference type="SAM" id="Phobius"/>
    </source>
</evidence>
<protein>
    <submittedName>
        <fullName evidence="3">Uncharacterized protein LOC107027231 isoform X1</fullName>
    </submittedName>
</protein>
<feature type="transmembrane region" description="Helical" evidence="1">
    <location>
        <begin position="24"/>
        <end position="43"/>
    </location>
</feature>
<gene>
    <name evidence="3" type="primary">LOC107027231</name>
</gene>
<keyword evidence="1" id="KW-0472">Membrane</keyword>
<organism evidence="2 3">
    <name type="scientific">Solanum pennellii</name>
    <name type="common">Tomato</name>
    <name type="synonym">Lycopersicon pennellii</name>
    <dbReference type="NCBI Taxonomy" id="28526"/>
    <lineage>
        <taxon>Eukaryota</taxon>
        <taxon>Viridiplantae</taxon>
        <taxon>Streptophyta</taxon>
        <taxon>Embryophyta</taxon>
        <taxon>Tracheophyta</taxon>
        <taxon>Spermatophyta</taxon>
        <taxon>Magnoliopsida</taxon>
        <taxon>eudicotyledons</taxon>
        <taxon>Gunneridae</taxon>
        <taxon>Pentapetalae</taxon>
        <taxon>asterids</taxon>
        <taxon>lamiids</taxon>
        <taxon>Solanales</taxon>
        <taxon>Solanaceae</taxon>
        <taxon>Solanoideae</taxon>
        <taxon>Solaneae</taxon>
        <taxon>Solanum</taxon>
        <taxon>Solanum subgen. Lycopersicon</taxon>
    </lineage>
</organism>
<reference evidence="2" key="1">
    <citation type="journal article" date="2014" name="Nat. Genet.">
        <title>The genome of the stress-tolerant wild tomato species Solanum pennellii.</title>
        <authorList>
            <person name="Bolger A."/>
            <person name="Scossa F."/>
            <person name="Bolger M.E."/>
            <person name="Lanz C."/>
            <person name="Maumus F."/>
            <person name="Tohge T."/>
            <person name="Quesneville H."/>
            <person name="Alseekh S."/>
            <person name="Sorensen I."/>
            <person name="Lichtenstein G."/>
            <person name="Fich E.A."/>
            <person name="Conte M."/>
            <person name="Keller H."/>
            <person name="Schneeberger K."/>
            <person name="Schwacke R."/>
            <person name="Ofner I."/>
            <person name="Vrebalov J."/>
            <person name="Xu Y."/>
            <person name="Osorio S."/>
            <person name="Aflitos S.A."/>
            <person name="Schijlen E."/>
            <person name="Jimenez-Gomez J.M."/>
            <person name="Ryngajllo M."/>
            <person name="Kimura S."/>
            <person name="Kumar R."/>
            <person name="Koenig D."/>
            <person name="Headland L.R."/>
            <person name="Maloof J.N."/>
            <person name="Sinha N."/>
            <person name="van Ham R.C."/>
            <person name="Lankhorst R.K."/>
            <person name="Mao L."/>
            <person name="Vogel A."/>
            <person name="Arsova B."/>
            <person name="Panstruga R."/>
            <person name="Fei Z."/>
            <person name="Rose J.K."/>
            <person name="Zamir D."/>
            <person name="Carrari F."/>
            <person name="Giovannoni J.J."/>
            <person name="Weigel D."/>
            <person name="Usadel B."/>
            <person name="Fernie A.R."/>
        </authorList>
    </citation>
    <scope>NUCLEOTIDE SEQUENCE [LARGE SCALE GENOMIC DNA]</scope>
    <source>
        <strain evidence="2">cv. LA0716</strain>
    </source>
</reference>
<dbReference type="RefSeq" id="XP_015083897.1">
    <property type="nucleotide sequence ID" value="XM_015228411.2"/>
</dbReference>
<evidence type="ECO:0000313" key="2">
    <source>
        <dbReference type="Proteomes" id="UP000694930"/>
    </source>
</evidence>
<dbReference type="GeneID" id="107027231"/>
<accession>A0ABM1HDG1</accession>
<proteinExistence type="predicted"/>
<name>A0ABM1HDG1_SOLPN</name>
<keyword evidence="1" id="KW-0812">Transmembrane</keyword>
<sequence length="128" mass="14745">MLQSFKIVAPVPHVKHIQSLTHQMAVQATTALSIFALEITMMINQRYKARGFGFQLKEVQLLVQSKERTMRLKVNDIRKESMRNAILKGIHLIYGIISAVLVQFYANVDFNMTRVLVIMSIKKKNRSQ</sequence>
<dbReference type="Proteomes" id="UP000694930">
    <property type="component" value="Chromosome 8"/>
</dbReference>